<dbReference type="FunFam" id="3.30.780.10:FF:000008">
    <property type="entry name" value="eukaryotic translation initiation factor 2D"/>
    <property type="match status" value="1"/>
</dbReference>
<keyword evidence="4" id="KW-1185">Reference proteome</keyword>
<dbReference type="InterPro" id="IPR048247">
    <property type="entry name" value="eIF2D_N"/>
</dbReference>
<dbReference type="InterPro" id="IPR057429">
    <property type="entry name" value="WH_eIF2D"/>
</dbReference>
<dbReference type="InterPro" id="IPR058886">
    <property type="entry name" value="SWIB_eIF2D"/>
</dbReference>
<dbReference type="InterPro" id="IPR036877">
    <property type="entry name" value="SUI1_dom_sf"/>
</dbReference>
<dbReference type="PROSITE" id="PS50890">
    <property type="entry name" value="PUA"/>
    <property type="match status" value="1"/>
</dbReference>
<dbReference type="InterPro" id="IPR001950">
    <property type="entry name" value="SUI1"/>
</dbReference>
<sequence length="710" mass="77788">MFKKPVEAKLSQRLSGADKKKLRRTVKEKFQHASDANIDEILPSKAEITVVKCSNKVHVYVIEGGLPMLFDIDGRGTEIYPTDAHTLHSSQVGALRTGTAVAARRHRPMTHRHRAYTATLVSGNGSGQWAACRRPAVQGGEVSRYVIGGADLMFPGISIPPEGLPSFLAGQPWAVKVPGNPSPIAVGVTTMSSSEALKAGLRHYVPNAGFFEDVVMEDPDSLPVSQPLNLPLDVSNDEDVNMSERETVDILNTNASEVIDAPAISDSSSIQNPEEITSEISGLKVSERVAAESSNDDKEQQILSTEEIDALLEKCLLQALHTTVKDKDLPMPGSTLWSNHILPCRPAGVTLDIKRSSHKKLSKWLHSKSSKGLGLKLEEVQVTVDIGVDWSGRVRIGGVAAGGSQGWSCKRVTGNLPDLLKEELMGARTCAWVMLYKQVVSCQFMSLLAVVISAKEDKYKKEFILLGINRGHSDYMSFKPEKRVQQSNEQKHDSLVSEALGQQTKLQLEVVEVYKPSTHVNSIFTAIGAETGIYYSASEVSDVVFRYVEKENLVKPTDKAIVIFDATLCDALYKGTVKKGFTYPTEIHKKDLGSTFLSRMQVHHKISKGHEVVICKGAVKPIQIVTERRQGNKKVTKVSGLETFLLDADSLASELQKKFACSTSVGELPGKKGQHEVLVQGGVIDDLARHLVDHYGIPKRYIEVLDKTKK</sequence>
<dbReference type="Pfam" id="PF25304">
    <property type="entry name" value="WHD_eIF2D"/>
    <property type="match status" value="1"/>
</dbReference>
<dbReference type="PANTHER" id="PTHR12217:SF4">
    <property type="entry name" value="EUKARYOTIC TRANSLATION INITIATION FACTOR 2D"/>
    <property type="match status" value="1"/>
</dbReference>
<dbReference type="GO" id="GO:0003743">
    <property type="term" value="F:translation initiation factor activity"/>
    <property type="evidence" value="ECO:0007669"/>
    <property type="project" value="InterPro"/>
</dbReference>
<dbReference type="Pfam" id="PF17832">
    <property type="entry name" value="Pre-PUA"/>
    <property type="match status" value="1"/>
</dbReference>
<dbReference type="SUPFAM" id="SSF88697">
    <property type="entry name" value="PUA domain-like"/>
    <property type="match status" value="1"/>
</dbReference>
<evidence type="ECO:0000259" key="2">
    <source>
        <dbReference type="PROSITE" id="PS50296"/>
    </source>
</evidence>
<evidence type="ECO:0000313" key="3">
    <source>
        <dbReference type="EMBL" id="KAG6528795.1"/>
    </source>
</evidence>
<organism evidence="3 4">
    <name type="scientific">Zingiber officinale</name>
    <name type="common">Ginger</name>
    <name type="synonym">Amomum zingiber</name>
    <dbReference type="NCBI Taxonomy" id="94328"/>
    <lineage>
        <taxon>Eukaryota</taxon>
        <taxon>Viridiplantae</taxon>
        <taxon>Streptophyta</taxon>
        <taxon>Embryophyta</taxon>
        <taxon>Tracheophyta</taxon>
        <taxon>Spermatophyta</taxon>
        <taxon>Magnoliopsida</taxon>
        <taxon>Liliopsida</taxon>
        <taxon>Zingiberales</taxon>
        <taxon>Zingiberaceae</taxon>
        <taxon>Zingiber</taxon>
    </lineage>
</organism>
<dbReference type="SUPFAM" id="SSF55159">
    <property type="entry name" value="eIF1-like"/>
    <property type="match status" value="1"/>
</dbReference>
<dbReference type="CDD" id="cd21156">
    <property type="entry name" value="PUA_eIF2d-like"/>
    <property type="match status" value="1"/>
</dbReference>
<dbReference type="Pfam" id="PF01253">
    <property type="entry name" value="SUI1"/>
    <property type="match status" value="1"/>
</dbReference>
<comment type="caution">
    <text evidence="3">The sequence shown here is derived from an EMBL/GenBank/DDBJ whole genome shotgun (WGS) entry which is preliminary data.</text>
</comment>
<name>A0A8J5HPU5_ZINOF</name>
<dbReference type="EMBL" id="JACMSC010000003">
    <property type="protein sequence ID" value="KAG6528795.1"/>
    <property type="molecule type" value="Genomic_DNA"/>
</dbReference>
<dbReference type="InterPro" id="IPR041366">
    <property type="entry name" value="Pre-PUA"/>
</dbReference>
<dbReference type="SUPFAM" id="SSF47592">
    <property type="entry name" value="SWIB/MDM2 domain"/>
    <property type="match status" value="1"/>
</dbReference>
<dbReference type="GO" id="GO:0001731">
    <property type="term" value="P:formation of translation preinitiation complex"/>
    <property type="evidence" value="ECO:0007669"/>
    <property type="project" value="InterPro"/>
</dbReference>
<feature type="domain" description="SUI1" evidence="2">
    <location>
        <begin position="622"/>
        <end position="695"/>
    </location>
</feature>
<evidence type="ECO:0000256" key="1">
    <source>
        <dbReference type="ARBA" id="ARBA00022490"/>
    </source>
</evidence>
<dbReference type="PANTHER" id="PTHR12217">
    <property type="entry name" value="EUKARYOTIC TRANSLATION INITIATION FACTOR 2D"/>
    <property type="match status" value="1"/>
</dbReference>
<evidence type="ECO:0000313" key="4">
    <source>
        <dbReference type="Proteomes" id="UP000734854"/>
    </source>
</evidence>
<dbReference type="InterPro" id="IPR048248">
    <property type="entry name" value="PUA_eIF2d-like"/>
</dbReference>
<keyword evidence="1" id="KW-0963">Cytoplasm</keyword>
<accession>A0A8J5HPU5</accession>
<dbReference type="InterPro" id="IPR015947">
    <property type="entry name" value="PUA-like_sf"/>
</dbReference>
<dbReference type="Gene3D" id="3.30.780.10">
    <property type="entry name" value="SUI1-like domain"/>
    <property type="match status" value="1"/>
</dbReference>
<dbReference type="CDD" id="cd11608">
    <property type="entry name" value="eIF2D_C"/>
    <property type="match status" value="1"/>
</dbReference>
<dbReference type="InterPro" id="IPR039757">
    <property type="entry name" value="EIF2D"/>
</dbReference>
<dbReference type="Pfam" id="PF26292">
    <property type="entry name" value="PUA_elF2D"/>
    <property type="match status" value="1"/>
</dbReference>
<dbReference type="AlphaFoldDB" id="A0A8J5HPU5"/>
<dbReference type="Proteomes" id="UP000734854">
    <property type="component" value="Unassembled WGS sequence"/>
</dbReference>
<dbReference type="Gene3D" id="3.10.400.20">
    <property type="match status" value="2"/>
</dbReference>
<dbReference type="PROSITE" id="PS50296">
    <property type="entry name" value="SUI1"/>
    <property type="match status" value="1"/>
</dbReference>
<dbReference type="InterPro" id="IPR039759">
    <property type="entry name" value="eIF2D_SUI1"/>
</dbReference>
<dbReference type="InterPro" id="IPR036885">
    <property type="entry name" value="SWIB_MDM2_dom_sf"/>
</dbReference>
<dbReference type="Pfam" id="PF26291">
    <property type="entry name" value="SWIB_eIF2D"/>
    <property type="match status" value="1"/>
</dbReference>
<gene>
    <name evidence="3" type="ORF">ZIOFF_010980</name>
</gene>
<dbReference type="CDD" id="cd11610">
    <property type="entry name" value="eIF2D_N"/>
    <property type="match status" value="1"/>
</dbReference>
<reference evidence="3 4" key="1">
    <citation type="submission" date="2020-08" db="EMBL/GenBank/DDBJ databases">
        <title>Plant Genome Project.</title>
        <authorList>
            <person name="Zhang R.-G."/>
        </authorList>
    </citation>
    <scope>NUCLEOTIDE SEQUENCE [LARGE SCALE GENOMIC DNA]</scope>
    <source>
        <tissue evidence="3">Rhizome</tissue>
    </source>
</reference>
<protein>
    <recommendedName>
        <fullName evidence="2">SUI1 domain-containing protein</fullName>
    </recommendedName>
</protein>
<proteinExistence type="predicted"/>